<gene>
    <name evidence="3" type="primary">larA</name>
    <name evidence="3" type="ORF">EIL87_18490</name>
</gene>
<name>A0A426JNW0_9PSEU</name>
<protein>
    <submittedName>
        <fullName evidence="3">Nickel-dependent lactate racemase</fullName>
    </submittedName>
</protein>
<reference evidence="3 4" key="1">
    <citation type="submission" date="2018-11" db="EMBL/GenBank/DDBJ databases">
        <title>Saccharopolyspora rhizosphaerae sp. nov., an actinomycete isolated from rhizosphere soil in Thailand.</title>
        <authorList>
            <person name="Intra B."/>
            <person name="Euanorasetr J."/>
            <person name="Take A."/>
            <person name="Inahashi Y."/>
            <person name="Mori M."/>
            <person name="Panbangred W."/>
            <person name="Matsumoto A."/>
        </authorList>
    </citation>
    <scope>NUCLEOTIDE SEQUENCE [LARGE SCALE GENOMIC DNA]</scope>
    <source>
        <strain evidence="3 4">H219</strain>
    </source>
</reference>
<evidence type="ECO:0000313" key="4">
    <source>
        <dbReference type="Proteomes" id="UP000274515"/>
    </source>
</evidence>
<keyword evidence="4" id="KW-1185">Reference proteome</keyword>
<accession>A0A426JNW0</accession>
<dbReference type="Gene3D" id="3.90.226.30">
    <property type="match status" value="1"/>
</dbReference>
<dbReference type="InterPro" id="IPR018657">
    <property type="entry name" value="LarA-like_N"/>
</dbReference>
<dbReference type="EMBL" id="RSAA01000017">
    <property type="protein sequence ID" value="RRO14730.1"/>
    <property type="molecule type" value="Genomic_DNA"/>
</dbReference>
<feature type="domain" description="LarA-like N-terminal" evidence="1">
    <location>
        <begin position="11"/>
        <end position="212"/>
    </location>
</feature>
<dbReference type="Proteomes" id="UP000274515">
    <property type="component" value="Unassembled WGS sequence"/>
</dbReference>
<dbReference type="InterPro" id="IPR048520">
    <property type="entry name" value="LarA_C"/>
</dbReference>
<dbReference type="NCBIfam" id="NF033504">
    <property type="entry name" value="Ni_dep_LarA"/>
    <property type="match status" value="1"/>
</dbReference>
<dbReference type="Pfam" id="PF21113">
    <property type="entry name" value="LarA_C"/>
    <property type="match status" value="1"/>
</dbReference>
<dbReference type="AlphaFoldDB" id="A0A426JNW0"/>
<dbReference type="InterPro" id="IPR047926">
    <property type="entry name" value="Ni_dep_LarA"/>
</dbReference>
<dbReference type="RefSeq" id="WP_125091814.1">
    <property type="nucleotide sequence ID" value="NZ_RSAA01000017.1"/>
</dbReference>
<dbReference type="InterPro" id="IPR048068">
    <property type="entry name" value="LarA-like"/>
</dbReference>
<evidence type="ECO:0000259" key="2">
    <source>
        <dbReference type="Pfam" id="PF21113"/>
    </source>
</evidence>
<organism evidence="3 4">
    <name type="scientific">Saccharopolyspora rhizosphaerae</name>
    <dbReference type="NCBI Taxonomy" id="2492662"/>
    <lineage>
        <taxon>Bacteria</taxon>
        <taxon>Bacillati</taxon>
        <taxon>Actinomycetota</taxon>
        <taxon>Actinomycetes</taxon>
        <taxon>Pseudonocardiales</taxon>
        <taxon>Pseudonocardiaceae</taxon>
        <taxon>Saccharopolyspora</taxon>
    </lineage>
</organism>
<proteinExistence type="predicted"/>
<dbReference type="OrthoDB" id="9770545at2"/>
<dbReference type="Pfam" id="PF09861">
    <property type="entry name" value="Lar_N"/>
    <property type="match status" value="1"/>
</dbReference>
<comment type="caution">
    <text evidence="3">The sequence shown here is derived from an EMBL/GenBank/DDBJ whole genome shotgun (WGS) entry which is preliminary data.</text>
</comment>
<dbReference type="PANTHER" id="PTHR33171:SF17">
    <property type="entry name" value="LARA-LIKE N-TERMINAL DOMAIN-CONTAINING PROTEIN"/>
    <property type="match status" value="1"/>
</dbReference>
<dbReference type="PANTHER" id="PTHR33171">
    <property type="entry name" value="LAR_N DOMAIN-CONTAINING PROTEIN"/>
    <property type="match status" value="1"/>
</dbReference>
<dbReference type="GO" id="GO:0050043">
    <property type="term" value="F:lactate racemase activity"/>
    <property type="evidence" value="ECO:0007669"/>
    <property type="project" value="InterPro"/>
</dbReference>
<sequence length="430" mass="46364">MSEKVSVELAYGRSGLTVELPSERTTVVAPAHPQAAPDAEVALRKALAEPVAGPPLRERVRPGQRIAVSLCDLTRPQPREAMVRALLAELEGIATRDDFTLLVATGTHRGNTDDELRAMLGDELVETMRVINHDCRDPEALRPMGTFGDGVPVWLNRHWVDADVRITTGFVEPHFFAGFSGGPKLVAPGLAGLDTVLTLHDAARIASPQATWAVCEGNPVHDDVRAIAEGTGVDFAFDVVLNREQRIVEAFGGDLLPMHATAREVVRELSMQPVPQRYDVVVTTNSGFPLDQNVYQAVKGMTAAATVVEPGGLIICAAECSDGFPDHGSFREVLASEPTPEALLRTISARTETVPDQWQVQILARVLATARVGVHTTNLTDEQLRTAHLYRVDDIAAAVEEELAARGPEARVCVLPEGPQTIPYVAGDES</sequence>
<feature type="domain" description="Lactate racemase C-terminal" evidence="2">
    <location>
        <begin position="277"/>
        <end position="418"/>
    </location>
</feature>
<dbReference type="Gene3D" id="3.40.50.11440">
    <property type="match status" value="1"/>
</dbReference>
<dbReference type="InterPro" id="IPR043166">
    <property type="entry name" value="LarA-like_C"/>
</dbReference>
<evidence type="ECO:0000313" key="3">
    <source>
        <dbReference type="EMBL" id="RRO14730.1"/>
    </source>
</evidence>
<evidence type="ECO:0000259" key="1">
    <source>
        <dbReference type="Pfam" id="PF09861"/>
    </source>
</evidence>